<keyword evidence="3" id="KW-0547">Nucleotide-binding</keyword>
<dbReference type="SUPFAM" id="SSF55681">
    <property type="entry name" value="Class II aaRS and biotin synthetases"/>
    <property type="match status" value="1"/>
</dbReference>
<dbReference type="Pfam" id="PF00152">
    <property type="entry name" value="tRNA-synt_2"/>
    <property type="match status" value="1"/>
</dbReference>
<dbReference type="Gene3D" id="3.30.930.10">
    <property type="entry name" value="Bira Bifunctional Protein, Domain 2"/>
    <property type="match status" value="1"/>
</dbReference>
<protein>
    <submittedName>
        <fullName evidence="7">Lysyl-tRNA synthetase class 2</fullName>
        <ecNumber evidence="7">6.1.1.6</ecNumber>
    </submittedName>
</protein>
<gene>
    <name evidence="7" type="ORF">HNR48_001359</name>
</gene>
<dbReference type="InterPro" id="IPR045864">
    <property type="entry name" value="aa-tRNA-synth_II/BPL/LPL"/>
</dbReference>
<dbReference type="PANTHER" id="PTHR42918:SF6">
    <property type="entry name" value="ELONGATION FACTOR P--(R)-BETA-LYSINE LIGASE"/>
    <property type="match status" value="1"/>
</dbReference>
<name>A0A7X0JTG2_9GAMM</name>
<dbReference type="PANTHER" id="PTHR42918">
    <property type="entry name" value="LYSYL-TRNA SYNTHETASE"/>
    <property type="match status" value="1"/>
</dbReference>
<evidence type="ECO:0000259" key="6">
    <source>
        <dbReference type="PROSITE" id="PS50862"/>
    </source>
</evidence>
<evidence type="ECO:0000313" key="8">
    <source>
        <dbReference type="Proteomes" id="UP000528457"/>
    </source>
</evidence>
<evidence type="ECO:0000256" key="3">
    <source>
        <dbReference type="ARBA" id="ARBA00022741"/>
    </source>
</evidence>
<keyword evidence="2 7" id="KW-0436">Ligase</keyword>
<evidence type="ECO:0000256" key="2">
    <source>
        <dbReference type="ARBA" id="ARBA00022598"/>
    </source>
</evidence>
<organism evidence="7 8">
    <name type="scientific">Pseudoteredinibacter isoporae</name>
    <dbReference type="NCBI Taxonomy" id="570281"/>
    <lineage>
        <taxon>Bacteria</taxon>
        <taxon>Pseudomonadati</taxon>
        <taxon>Pseudomonadota</taxon>
        <taxon>Gammaproteobacteria</taxon>
        <taxon>Cellvibrionales</taxon>
        <taxon>Cellvibrionaceae</taxon>
        <taxon>Pseudoteredinibacter</taxon>
    </lineage>
</organism>
<dbReference type="GO" id="GO:0005829">
    <property type="term" value="C:cytosol"/>
    <property type="evidence" value="ECO:0007669"/>
    <property type="project" value="TreeGrafter"/>
</dbReference>
<dbReference type="GO" id="GO:0006430">
    <property type="term" value="P:lysyl-tRNA aminoacylation"/>
    <property type="evidence" value="ECO:0007669"/>
    <property type="project" value="InterPro"/>
</dbReference>
<keyword evidence="8" id="KW-1185">Reference proteome</keyword>
<comment type="caution">
    <text evidence="7">The sequence shown here is derived from an EMBL/GenBank/DDBJ whole genome shotgun (WGS) entry which is preliminary data.</text>
</comment>
<proteinExistence type="predicted"/>
<dbReference type="InterPro" id="IPR004525">
    <property type="entry name" value="EpmA"/>
</dbReference>
<dbReference type="PRINTS" id="PR00982">
    <property type="entry name" value="TRNASYNTHLYS"/>
</dbReference>
<dbReference type="NCBIfam" id="NF006828">
    <property type="entry name" value="PRK09350.1"/>
    <property type="match status" value="1"/>
</dbReference>
<evidence type="ECO:0000256" key="1">
    <source>
        <dbReference type="ARBA" id="ARBA00011738"/>
    </source>
</evidence>
<feature type="domain" description="Aminoacyl-transfer RNA synthetases class-II family profile" evidence="6">
    <location>
        <begin position="15"/>
        <end position="334"/>
    </location>
</feature>
<dbReference type="InterPro" id="IPR004364">
    <property type="entry name" value="Aa-tRNA-synt_II"/>
</dbReference>
<dbReference type="FunFam" id="3.30.930.10:FF:000017">
    <property type="entry name" value="Elongation factor P--(R)-beta-lysine ligase"/>
    <property type="match status" value="1"/>
</dbReference>
<dbReference type="Proteomes" id="UP000528457">
    <property type="component" value="Unassembled WGS sequence"/>
</dbReference>
<dbReference type="PROSITE" id="PS50862">
    <property type="entry name" value="AA_TRNA_LIGASE_II"/>
    <property type="match status" value="1"/>
</dbReference>
<dbReference type="AlphaFoldDB" id="A0A7X0JTG2"/>
<evidence type="ECO:0000313" key="7">
    <source>
        <dbReference type="EMBL" id="MBB6521081.1"/>
    </source>
</evidence>
<evidence type="ECO:0000256" key="5">
    <source>
        <dbReference type="ARBA" id="ARBA00052794"/>
    </source>
</evidence>
<dbReference type="GO" id="GO:0004824">
    <property type="term" value="F:lysine-tRNA ligase activity"/>
    <property type="evidence" value="ECO:0007669"/>
    <property type="project" value="UniProtKB-EC"/>
</dbReference>
<sequence>MSSQDWQPNANTGMLRLRGAINRAVRDFFHQREVLEVETPLLAQHPVSDPYIECLSCLHQGQPYYLQSSPEYAMKRMLAAGCGDIYSLAKVFRAGESGRRHNVEFTMLEWYRKGFDDRQLMAELENLIQELVPIFSGYDGRVLGESTTEACSTLPVRYKSYGDLFNEHLAINPHEASLADLQDCIDQHLDMGDYRCEDISTALDVLISQYIEPLLPGLVFIYDYPACQAALARVMPDEQGQLVAKRFEVFIDGMELANGYWELQDAKEQRARFLADNQQRRNSALPEVSIDERLLAAMESGLPDCAGVALGMDRLLLQLSEAEHISEVLSFAWPRA</sequence>
<dbReference type="NCBIfam" id="TIGR00462">
    <property type="entry name" value="genX"/>
    <property type="match status" value="1"/>
</dbReference>
<keyword evidence="7" id="KW-0030">Aminoacyl-tRNA synthetase</keyword>
<dbReference type="GO" id="GO:0005524">
    <property type="term" value="F:ATP binding"/>
    <property type="evidence" value="ECO:0007669"/>
    <property type="project" value="UniProtKB-KW"/>
</dbReference>
<reference evidence="7 8" key="1">
    <citation type="submission" date="2020-08" db="EMBL/GenBank/DDBJ databases">
        <title>Genomic Encyclopedia of Type Strains, Phase IV (KMG-IV): sequencing the most valuable type-strain genomes for metagenomic binning, comparative biology and taxonomic classification.</title>
        <authorList>
            <person name="Goeker M."/>
        </authorList>
    </citation>
    <scope>NUCLEOTIDE SEQUENCE [LARGE SCALE GENOMIC DNA]</scope>
    <source>
        <strain evidence="7 8">DSM 22368</strain>
    </source>
</reference>
<keyword evidence="4" id="KW-0067">ATP-binding</keyword>
<comment type="catalytic activity">
    <reaction evidence="5">
        <text>D-beta-lysine + L-lysyl-[protein] + ATP = N(6)-((3R)-3,6-diaminohexanoyl)-L-lysyl-[protein] + AMP + diphosphate + H(+)</text>
        <dbReference type="Rhea" id="RHEA:83435"/>
        <dbReference type="Rhea" id="RHEA-COMP:9752"/>
        <dbReference type="Rhea" id="RHEA-COMP:20131"/>
        <dbReference type="ChEBI" id="CHEBI:15378"/>
        <dbReference type="ChEBI" id="CHEBI:29969"/>
        <dbReference type="ChEBI" id="CHEBI:30616"/>
        <dbReference type="ChEBI" id="CHEBI:33019"/>
        <dbReference type="ChEBI" id="CHEBI:84138"/>
        <dbReference type="ChEBI" id="CHEBI:156053"/>
        <dbReference type="ChEBI" id="CHEBI:456215"/>
    </reaction>
    <physiologicalReaction direction="left-to-right" evidence="5">
        <dbReference type="Rhea" id="RHEA:83436"/>
    </physiologicalReaction>
</comment>
<comment type="subunit">
    <text evidence="1">Homodimer.</text>
</comment>
<evidence type="ECO:0000256" key="4">
    <source>
        <dbReference type="ARBA" id="ARBA00022840"/>
    </source>
</evidence>
<dbReference type="InterPro" id="IPR018149">
    <property type="entry name" value="Lys-tRNA-synth_II_C"/>
</dbReference>
<dbReference type="InParanoid" id="A0A7X0JTG2"/>
<dbReference type="EMBL" id="JACHHT010000001">
    <property type="protein sequence ID" value="MBB6521081.1"/>
    <property type="molecule type" value="Genomic_DNA"/>
</dbReference>
<dbReference type="EC" id="6.1.1.6" evidence="7"/>
<dbReference type="RefSeq" id="WP_166849513.1">
    <property type="nucleotide sequence ID" value="NZ_JAAONY010000001.1"/>
</dbReference>
<dbReference type="InterPro" id="IPR006195">
    <property type="entry name" value="aa-tRNA-synth_II"/>
</dbReference>
<accession>A0A7X0JTG2</accession>
<dbReference type="FunCoup" id="A0A7X0JTG2">
    <property type="interactions" value="105"/>
</dbReference>
<dbReference type="GO" id="GO:0000049">
    <property type="term" value="F:tRNA binding"/>
    <property type="evidence" value="ECO:0007669"/>
    <property type="project" value="TreeGrafter"/>
</dbReference>